<dbReference type="AlphaFoldDB" id="A0A8J6H645"/>
<dbReference type="InterPro" id="IPR002110">
    <property type="entry name" value="Ankyrin_rpt"/>
</dbReference>
<keyword evidence="2 3" id="KW-0040">ANK repeat</keyword>
<dbReference type="Pfam" id="PF12796">
    <property type="entry name" value="Ank_2"/>
    <property type="match status" value="2"/>
</dbReference>
<keyword evidence="1" id="KW-0677">Repeat</keyword>
<feature type="repeat" description="ANK" evidence="3">
    <location>
        <begin position="528"/>
        <end position="560"/>
    </location>
</feature>
<dbReference type="PRINTS" id="PR01415">
    <property type="entry name" value="ANKYRIN"/>
</dbReference>
<evidence type="ECO:0000313" key="5">
    <source>
        <dbReference type="EMBL" id="KAH0808616.1"/>
    </source>
</evidence>
<feature type="repeat" description="ANK" evidence="3">
    <location>
        <begin position="561"/>
        <end position="593"/>
    </location>
</feature>
<organism evidence="5 6">
    <name type="scientific">Tenebrio molitor</name>
    <name type="common">Yellow mealworm beetle</name>
    <dbReference type="NCBI Taxonomy" id="7067"/>
    <lineage>
        <taxon>Eukaryota</taxon>
        <taxon>Metazoa</taxon>
        <taxon>Ecdysozoa</taxon>
        <taxon>Arthropoda</taxon>
        <taxon>Hexapoda</taxon>
        <taxon>Insecta</taxon>
        <taxon>Pterygota</taxon>
        <taxon>Neoptera</taxon>
        <taxon>Endopterygota</taxon>
        <taxon>Coleoptera</taxon>
        <taxon>Polyphaga</taxon>
        <taxon>Cucujiformia</taxon>
        <taxon>Tenebrionidae</taxon>
        <taxon>Tenebrio</taxon>
    </lineage>
</organism>
<name>A0A8J6H645_TENMO</name>
<dbReference type="SUPFAM" id="SSF48403">
    <property type="entry name" value="Ankyrin repeat"/>
    <property type="match status" value="1"/>
</dbReference>
<feature type="repeat" description="ANK" evidence="3">
    <location>
        <begin position="660"/>
        <end position="683"/>
    </location>
</feature>
<dbReference type="PANTHER" id="PTHR24171">
    <property type="entry name" value="ANKYRIN REPEAT DOMAIN-CONTAINING PROTEIN 39-RELATED"/>
    <property type="match status" value="1"/>
</dbReference>
<dbReference type="Pfam" id="PF00023">
    <property type="entry name" value="Ank"/>
    <property type="match status" value="2"/>
</dbReference>
<dbReference type="SMART" id="SM00248">
    <property type="entry name" value="ANK"/>
    <property type="match status" value="7"/>
</dbReference>
<proteinExistence type="predicted"/>
<reference evidence="5" key="2">
    <citation type="submission" date="2021-08" db="EMBL/GenBank/DDBJ databases">
        <authorList>
            <person name="Eriksson T."/>
        </authorList>
    </citation>
    <scope>NUCLEOTIDE SEQUENCE</scope>
    <source>
        <strain evidence="5">Stoneville</strain>
        <tissue evidence="5">Whole head</tissue>
    </source>
</reference>
<accession>A0A8J6H645</accession>
<dbReference type="PROSITE" id="PS50088">
    <property type="entry name" value="ANK_REPEAT"/>
    <property type="match status" value="7"/>
</dbReference>
<feature type="region of interest" description="Disordered" evidence="4">
    <location>
        <begin position="858"/>
        <end position="895"/>
    </location>
</feature>
<evidence type="ECO:0000313" key="6">
    <source>
        <dbReference type="Proteomes" id="UP000719412"/>
    </source>
</evidence>
<feature type="repeat" description="ANK" evidence="3">
    <location>
        <begin position="594"/>
        <end position="626"/>
    </location>
</feature>
<keyword evidence="6" id="KW-1185">Reference proteome</keyword>
<dbReference type="Proteomes" id="UP000719412">
    <property type="component" value="Unassembled WGS sequence"/>
</dbReference>
<feature type="repeat" description="ANK" evidence="3">
    <location>
        <begin position="748"/>
        <end position="768"/>
    </location>
</feature>
<feature type="repeat" description="ANK" evidence="3">
    <location>
        <begin position="627"/>
        <end position="659"/>
    </location>
</feature>
<dbReference type="PANTHER" id="PTHR24171:SF9">
    <property type="entry name" value="ANKYRIN REPEAT DOMAIN-CONTAINING PROTEIN 39"/>
    <property type="match status" value="1"/>
</dbReference>
<dbReference type="Gene3D" id="1.25.40.20">
    <property type="entry name" value="Ankyrin repeat-containing domain"/>
    <property type="match status" value="3"/>
</dbReference>
<comment type="caution">
    <text evidence="5">The sequence shown here is derived from an EMBL/GenBank/DDBJ whole genome shotgun (WGS) entry which is preliminary data.</text>
</comment>
<evidence type="ECO:0000256" key="2">
    <source>
        <dbReference type="ARBA" id="ARBA00023043"/>
    </source>
</evidence>
<gene>
    <name evidence="5" type="ORF">GEV33_014175</name>
</gene>
<sequence length="965" mass="108257">MLKQSTILLNYLQPLEVVNSGCHNHYLTSAMQLLLGRYLHWAHGNTLGAGPACRDGQLMNPIFKIYLKGDGRIAASFVKRVGTTDVGKEYEDLNVANVVLTYATDPEVKFSVSSNDKDFGAFDDIVVKLEKEIVENYALQLKHVKSGSMRNKLSSPKGDFSIEKYFKDFVELQKKRDITSFKFIVFTNHKFEVPDKPLYLVDDRLVLDVYKDEQRLFEISKSGECFKFRINKESSDASLHFQDYDRFFERFYLYANQDNVDDTKTRTLQMFRNKFRCNNEIGDLYLNFIREWSKTEGKKRKLDREFVTQAVALILLGPVMKPFVPVTSKTSKNELLKKIILEFDVTVVSGESVEKVQEIGIDLDGELGDFETFRKKGTQFQIVTKDVERIEQLDESAKSKLLWLFGKFPLIVEANETTYQAMNLCPTKKYILVTEDVHQDRLKNFSVLDRLSSLDQTSDIYKNVLSTFECRLKEKKITLKDLLTRNSKIHSVITTNELVQMAADSFKMADVVRLLVLSDPNMASLCRDGYTPIHVACLKGETQLVELIADSDIDVKAASKDGDSPVYLASLHGHHDVVELLVACKADVSAANKDGDTPLLVACSKGDLTLVKILCRAGVNQNGADKDGTAPLQIACSNGSYDIVESLLDNGANVDGANKNGETGMYLAALNGHSEIVKLLLDRKCRNVSNGAGNTALHAACQNGHHQVVEEILQFVQDNCTSEGEEVVDEDFDLPNFTYINVNAGNVKGNTPLHLACAKGHTKVVEILKDRADVSIRNGQGFSPSDLATKYGHCEVLISGSSVAAWLSETVFRGRGPGASGFESHRRGRIFSKEGTSAGPWMCVYVFQGLTVGWWKEERHPGERKRRREGGRGWPGKVPRSPVLHKEKKERKKQADRKWANRVVSVTSHTSCPLFGRIFLLLYPESPATSAPVSARLLNQSVEEDRYRDTPSQTIALSRHAREYF</sequence>
<reference evidence="5" key="1">
    <citation type="journal article" date="2020" name="J Insects Food Feed">
        <title>The yellow mealworm (Tenebrio molitor) genome: a resource for the emerging insects as food and feed industry.</title>
        <authorList>
            <person name="Eriksson T."/>
            <person name="Andere A."/>
            <person name="Kelstrup H."/>
            <person name="Emery V."/>
            <person name="Picard C."/>
        </authorList>
    </citation>
    <scope>NUCLEOTIDE SEQUENCE</scope>
    <source>
        <strain evidence="5">Stoneville</strain>
        <tissue evidence="5">Whole head</tissue>
    </source>
</reference>
<evidence type="ECO:0000256" key="1">
    <source>
        <dbReference type="ARBA" id="ARBA00022737"/>
    </source>
</evidence>
<dbReference type="PROSITE" id="PS50297">
    <property type="entry name" value="ANK_REP_REGION"/>
    <property type="match status" value="7"/>
</dbReference>
<dbReference type="EMBL" id="JABDTM020028640">
    <property type="protein sequence ID" value="KAH0808616.1"/>
    <property type="molecule type" value="Genomic_DNA"/>
</dbReference>
<feature type="repeat" description="ANK" evidence="3">
    <location>
        <begin position="692"/>
        <end position="714"/>
    </location>
</feature>
<protein>
    <submittedName>
        <fullName evidence="5">Uncharacterized protein</fullName>
    </submittedName>
</protein>
<feature type="compositionally biased region" description="Basic residues" evidence="4">
    <location>
        <begin position="886"/>
        <end position="895"/>
    </location>
</feature>
<dbReference type="InterPro" id="IPR036770">
    <property type="entry name" value="Ankyrin_rpt-contain_sf"/>
</dbReference>
<evidence type="ECO:0000256" key="3">
    <source>
        <dbReference type="PROSITE-ProRule" id="PRU00023"/>
    </source>
</evidence>
<evidence type="ECO:0000256" key="4">
    <source>
        <dbReference type="SAM" id="MobiDB-lite"/>
    </source>
</evidence>